<dbReference type="EMBL" id="CP115541">
    <property type="protein sequence ID" value="WNH52815.1"/>
    <property type="molecule type" value="Genomic_DNA"/>
</dbReference>
<dbReference type="RefSeq" id="WP_311191999.1">
    <property type="nucleotide sequence ID" value="NZ_CP115541.1"/>
</dbReference>
<name>A0ABY9YQC7_9GAMM</name>
<evidence type="ECO:0000313" key="2">
    <source>
        <dbReference type="Proteomes" id="UP001302072"/>
    </source>
</evidence>
<organism evidence="1 2">
    <name type="scientific">Stenotrophomonas oahuensis</name>
    <dbReference type="NCBI Taxonomy" id="3003271"/>
    <lineage>
        <taxon>Bacteria</taxon>
        <taxon>Pseudomonadati</taxon>
        <taxon>Pseudomonadota</taxon>
        <taxon>Gammaproteobacteria</taxon>
        <taxon>Lysobacterales</taxon>
        <taxon>Lysobacteraceae</taxon>
        <taxon>Stenotrophomonas</taxon>
    </lineage>
</organism>
<sequence length="83" mass="8946">MERAALIVARGSSDSSLKRTRGGFCSTKQPSRVFSRRVMNWLYERALLDFDDPDCPGKATLTARGEAEADALVAKGLSKAGLA</sequence>
<gene>
    <name evidence="1" type="ORF">PDM29_00660</name>
</gene>
<accession>A0ABY9YQC7</accession>
<dbReference type="Proteomes" id="UP001302072">
    <property type="component" value="Chromosome"/>
</dbReference>
<evidence type="ECO:0000313" key="1">
    <source>
        <dbReference type="EMBL" id="WNH52815.1"/>
    </source>
</evidence>
<keyword evidence="2" id="KW-1185">Reference proteome</keyword>
<proteinExistence type="predicted"/>
<reference evidence="1 2" key="1">
    <citation type="submission" date="2022-12" db="EMBL/GenBank/DDBJ databases">
        <title>Two new species, Stenotrophomonas aracearum and Stenotrophomonas oahuensis, isolated from Anthurium (Araceae family) in Hawaii.</title>
        <authorList>
            <person name="Chunag S.C."/>
            <person name="Dobhal S."/>
            <person name="Alvarez A."/>
            <person name="Arif M."/>
        </authorList>
    </citation>
    <scope>NUCLEOTIDE SEQUENCE [LARGE SCALE GENOMIC DNA]</scope>
    <source>
        <strain evidence="1 2">A5586</strain>
    </source>
</reference>
<protein>
    <submittedName>
        <fullName evidence="1">Uncharacterized protein</fullName>
    </submittedName>
</protein>